<reference evidence="2 3" key="1">
    <citation type="submission" date="2024-02" db="EMBL/GenBank/DDBJ databases">
        <title>Complete genome sequence of Pelagibacterium nitratireducens ZH15.</title>
        <authorList>
            <person name="Zhao L.H."/>
        </authorList>
    </citation>
    <scope>NUCLEOTIDE SEQUENCE [LARGE SCALE GENOMIC DNA]</scope>
    <source>
        <strain evidence="2 3">ZH15</strain>
    </source>
</reference>
<evidence type="ECO:0000256" key="1">
    <source>
        <dbReference type="SAM" id="Phobius"/>
    </source>
</evidence>
<keyword evidence="1" id="KW-1133">Transmembrane helix</keyword>
<accession>A0ABZ2HZQ0</accession>
<feature type="transmembrane region" description="Helical" evidence="1">
    <location>
        <begin position="128"/>
        <end position="149"/>
    </location>
</feature>
<proteinExistence type="predicted"/>
<gene>
    <name evidence="2" type="ORF">V6617_00855</name>
</gene>
<protein>
    <submittedName>
        <fullName evidence="2">Uncharacterized protein</fullName>
    </submittedName>
</protein>
<sequence>MILAVILLLGCALWALGEAIMLTGGQITVLGGTIATIGMTLAGASIWTLKDLPGMARPGRVGIALSAFGAFCFAMVMIIVLTSGVLGAIAEGAVEHSDIVFTPFYLLALVFIVAGMSAFALHFKNAPGAPAIAALVPAGLAVGHFLRLIAADVPAYHETLSVGLALYLGWLGVRRIALARALPQPEERQG</sequence>
<dbReference type="RefSeq" id="WP_338608481.1">
    <property type="nucleotide sequence ID" value="NZ_CP146275.1"/>
</dbReference>
<feature type="transmembrane region" description="Helical" evidence="1">
    <location>
        <begin position="29"/>
        <end position="49"/>
    </location>
</feature>
<feature type="transmembrane region" description="Helical" evidence="1">
    <location>
        <begin position="155"/>
        <end position="173"/>
    </location>
</feature>
<evidence type="ECO:0000313" key="2">
    <source>
        <dbReference type="EMBL" id="WWT33057.1"/>
    </source>
</evidence>
<evidence type="ECO:0000313" key="3">
    <source>
        <dbReference type="Proteomes" id="UP001369958"/>
    </source>
</evidence>
<keyword evidence="3" id="KW-1185">Reference proteome</keyword>
<keyword evidence="1" id="KW-0812">Transmembrane</keyword>
<dbReference type="Proteomes" id="UP001369958">
    <property type="component" value="Chromosome"/>
</dbReference>
<dbReference type="EMBL" id="CP146275">
    <property type="protein sequence ID" value="WWT33057.1"/>
    <property type="molecule type" value="Genomic_DNA"/>
</dbReference>
<organism evidence="2 3">
    <name type="scientific">Pelagibacterium nitratireducens</name>
    <dbReference type="NCBI Taxonomy" id="1046114"/>
    <lineage>
        <taxon>Bacteria</taxon>
        <taxon>Pseudomonadati</taxon>
        <taxon>Pseudomonadota</taxon>
        <taxon>Alphaproteobacteria</taxon>
        <taxon>Hyphomicrobiales</taxon>
        <taxon>Devosiaceae</taxon>
        <taxon>Pelagibacterium</taxon>
    </lineage>
</organism>
<feature type="transmembrane region" description="Helical" evidence="1">
    <location>
        <begin position="102"/>
        <end position="121"/>
    </location>
</feature>
<feature type="transmembrane region" description="Helical" evidence="1">
    <location>
        <begin position="61"/>
        <end position="90"/>
    </location>
</feature>
<keyword evidence="1" id="KW-0472">Membrane</keyword>
<name>A0ABZ2HZQ0_9HYPH</name>